<dbReference type="PANTHER" id="PTHR43877:SF2">
    <property type="entry name" value="AMINOALKYLPHOSPHONATE N-ACETYLTRANSFERASE-RELATED"/>
    <property type="match status" value="1"/>
</dbReference>
<dbReference type="AlphaFoldDB" id="A0A1K1M4U4"/>
<dbReference type="Gene3D" id="3.40.630.30">
    <property type="match status" value="1"/>
</dbReference>
<keyword evidence="7" id="KW-1185">Reference proteome</keyword>
<dbReference type="RefSeq" id="WP_072356964.1">
    <property type="nucleotide sequence ID" value="NZ_CP139972.1"/>
</dbReference>
<dbReference type="InterPro" id="IPR016181">
    <property type="entry name" value="Acyl_CoA_acyltransferase"/>
</dbReference>
<sequence length="160" mass="17921">MPTIRTIEQRDNSALAKIIRNIFIEFDAPKVGTVYDDPNTDRLYEVFQHPKSTYYLAEENREVLGGCGLYPTEGLPEGCAELVKFYLSPAARGKGLGKILMERAIAAAPGLGYKQVYLETFDQLATAVGMYEKAGFRKLEQPMGNSGHYNTTLWMIMDVK</sequence>
<keyword evidence="1 4" id="KW-0808">Transferase</keyword>
<dbReference type="OrthoDB" id="5419426at2"/>
<gene>
    <name evidence="4" type="ORF">SAMN05661012_00445</name>
    <name evidence="5" type="ORF">SR876_32955</name>
</gene>
<dbReference type="Proteomes" id="UP001326715">
    <property type="component" value="Chromosome"/>
</dbReference>
<dbReference type="Pfam" id="PF00583">
    <property type="entry name" value="Acetyltransf_1"/>
    <property type="match status" value="1"/>
</dbReference>
<dbReference type="InterPro" id="IPR000182">
    <property type="entry name" value="GNAT_dom"/>
</dbReference>
<keyword evidence="2" id="KW-0012">Acyltransferase</keyword>
<evidence type="ECO:0000313" key="6">
    <source>
        <dbReference type="Proteomes" id="UP000183788"/>
    </source>
</evidence>
<accession>A0A1K1M4U4</accession>
<dbReference type="PROSITE" id="PS51186">
    <property type="entry name" value="GNAT"/>
    <property type="match status" value="1"/>
</dbReference>
<dbReference type="STRING" id="1004.SAMN05661012_00445"/>
<proteinExistence type="predicted"/>
<evidence type="ECO:0000256" key="2">
    <source>
        <dbReference type="ARBA" id="ARBA00023315"/>
    </source>
</evidence>
<dbReference type="SUPFAM" id="SSF55729">
    <property type="entry name" value="Acyl-CoA N-acyltransferases (Nat)"/>
    <property type="match status" value="1"/>
</dbReference>
<dbReference type="EMBL" id="FPIZ01000001">
    <property type="protein sequence ID" value="SFW18105.1"/>
    <property type="molecule type" value="Genomic_DNA"/>
</dbReference>
<dbReference type="EMBL" id="CP140154">
    <property type="protein sequence ID" value="WQG89745.1"/>
    <property type="molecule type" value="Genomic_DNA"/>
</dbReference>
<dbReference type="InterPro" id="IPR050832">
    <property type="entry name" value="Bact_Acetyltransf"/>
</dbReference>
<evidence type="ECO:0000313" key="4">
    <source>
        <dbReference type="EMBL" id="SFW18105.1"/>
    </source>
</evidence>
<evidence type="ECO:0000256" key="1">
    <source>
        <dbReference type="ARBA" id="ARBA00022679"/>
    </source>
</evidence>
<protein>
    <submittedName>
        <fullName evidence="5">GNAT family N-acetyltransferase</fullName>
    </submittedName>
    <submittedName>
        <fullName evidence="4">Putative acetyltransferase</fullName>
    </submittedName>
</protein>
<name>A0A1K1M4U4_9BACT</name>
<reference evidence="4 6" key="1">
    <citation type="submission" date="2016-11" db="EMBL/GenBank/DDBJ databases">
        <authorList>
            <person name="Jaros S."/>
            <person name="Januszkiewicz K."/>
            <person name="Wedrychowicz H."/>
        </authorList>
    </citation>
    <scope>NUCLEOTIDE SEQUENCE [LARGE SCALE GENOMIC DNA]</scope>
    <source>
        <strain evidence="4 6">DSM 784</strain>
    </source>
</reference>
<evidence type="ECO:0000259" key="3">
    <source>
        <dbReference type="PROSITE" id="PS51186"/>
    </source>
</evidence>
<evidence type="ECO:0000313" key="7">
    <source>
        <dbReference type="Proteomes" id="UP001326715"/>
    </source>
</evidence>
<dbReference type="CDD" id="cd04301">
    <property type="entry name" value="NAT_SF"/>
    <property type="match status" value="1"/>
</dbReference>
<feature type="domain" description="N-acetyltransferase" evidence="3">
    <location>
        <begin position="2"/>
        <end position="160"/>
    </location>
</feature>
<evidence type="ECO:0000313" key="5">
    <source>
        <dbReference type="EMBL" id="WQG89745.1"/>
    </source>
</evidence>
<reference evidence="5 7" key="2">
    <citation type="submission" date="2023-11" db="EMBL/GenBank/DDBJ databases">
        <title>MicrobeMod: A computational toolkit for identifying prokaryotic methylation and restriction-modification with nanopore sequencing.</title>
        <authorList>
            <person name="Crits-Christoph A."/>
            <person name="Kang S.C."/>
            <person name="Lee H."/>
            <person name="Ostrov N."/>
        </authorList>
    </citation>
    <scope>NUCLEOTIDE SEQUENCE [LARGE SCALE GENOMIC DNA]</scope>
    <source>
        <strain evidence="5 7">ATCC 23090</strain>
    </source>
</reference>
<organism evidence="4 6">
    <name type="scientific">Chitinophaga sancti</name>
    <dbReference type="NCBI Taxonomy" id="1004"/>
    <lineage>
        <taxon>Bacteria</taxon>
        <taxon>Pseudomonadati</taxon>
        <taxon>Bacteroidota</taxon>
        <taxon>Chitinophagia</taxon>
        <taxon>Chitinophagales</taxon>
        <taxon>Chitinophagaceae</taxon>
        <taxon>Chitinophaga</taxon>
    </lineage>
</organism>
<dbReference type="PANTHER" id="PTHR43877">
    <property type="entry name" value="AMINOALKYLPHOSPHONATE N-ACETYLTRANSFERASE-RELATED-RELATED"/>
    <property type="match status" value="1"/>
</dbReference>
<dbReference type="Proteomes" id="UP000183788">
    <property type="component" value="Unassembled WGS sequence"/>
</dbReference>
<dbReference type="GO" id="GO:0016747">
    <property type="term" value="F:acyltransferase activity, transferring groups other than amino-acyl groups"/>
    <property type="evidence" value="ECO:0007669"/>
    <property type="project" value="InterPro"/>
</dbReference>